<dbReference type="GO" id="GO:0006313">
    <property type="term" value="P:DNA transposition"/>
    <property type="evidence" value="ECO:0007669"/>
    <property type="project" value="InterPro"/>
</dbReference>
<evidence type="ECO:0000313" key="4">
    <source>
        <dbReference type="Proteomes" id="UP000460272"/>
    </source>
</evidence>
<dbReference type="PANTHER" id="PTHR33055:SF16">
    <property type="entry name" value="TRANSPOSASE FOR INSERTION SEQUENCE ELEMENT IS1547"/>
    <property type="match status" value="1"/>
</dbReference>
<dbReference type="AlphaFoldDB" id="A0A6P2BKK3"/>
<dbReference type="OrthoDB" id="4337860at2"/>
<evidence type="ECO:0000259" key="2">
    <source>
        <dbReference type="Pfam" id="PF02371"/>
    </source>
</evidence>
<feature type="domain" description="Transposase IS116/IS110/IS902 C-terminal" evidence="2">
    <location>
        <begin position="225"/>
        <end position="303"/>
    </location>
</feature>
<dbReference type="Proteomes" id="UP000460272">
    <property type="component" value="Unassembled WGS sequence"/>
</dbReference>
<dbReference type="RefSeq" id="WP_145862410.1">
    <property type="nucleotide sequence ID" value="NZ_RPFW01000017.1"/>
</dbReference>
<comment type="caution">
    <text evidence="3">The sequence shown here is derived from an EMBL/GenBank/DDBJ whole genome shotgun (WGS) entry which is preliminary data.</text>
</comment>
<reference evidence="3 4" key="1">
    <citation type="submission" date="2018-11" db="EMBL/GenBank/DDBJ databases">
        <title>Trebonia kvetii gen.nov., sp.nov., a novel acidophilic actinobacterium, and proposal of the new actinobacterial family Treboniaceae fam. nov.</title>
        <authorList>
            <person name="Rapoport D."/>
            <person name="Sagova-Mareckova M."/>
            <person name="Sedlacek I."/>
            <person name="Provaznik J."/>
            <person name="Kralova S."/>
            <person name="Pavlinic D."/>
            <person name="Benes V."/>
            <person name="Kopecky J."/>
        </authorList>
    </citation>
    <scope>NUCLEOTIDE SEQUENCE [LARGE SCALE GENOMIC DNA]</scope>
    <source>
        <strain evidence="3 4">15Tr583</strain>
    </source>
</reference>
<name>A0A6P2BKK3_9ACTN</name>
<dbReference type="InterPro" id="IPR003346">
    <property type="entry name" value="Transposase_20"/>
</dbReference>
<dbReference type="InterPro" id="IPR047650">
    <property type="entry name" value="Transpos_IS110"/>
</dbReference>
<accession>A0A6P2BKK3</accession>
<keyword evidence="4" id="KW-1185">Reference proteome</keyword>
<evidence type="ECO:0000313" key="3">
    <source>
        <dbReference type="EMBL" id="TVY98944.1"/>
    </source>
</evidence>
<protein>
    <submittedName>
        <fullName evidence="3">IS110 family transposase</fullName>
    </submittedName>
</protein>
<sequence length="319" mass="34243">MTAVMIGIDPHKASHTAVVISGAEEPLGELRVRASAAQAERLLAWAAAWPERTWAVEGAGGLGHLLAQQLLSAGERVLDVQPKLGARVRLLATGNVNKNDPNDARSVAVAALRSPGVREARPDDNAAVLKVWSKRRRDLASSRTQVVCRLHAVLCELVPGGVPKKIIAAHADRLLGSITPPDAVAAARRELAAALIEDLRRIDGHLGETRKKLDAAVRASGTGLFGVGPVIAATIIGEIRDVSRFKNRDRFAAYNGTAPIEVSSGQRKVNRLSRRGNRRVNHAIHMAAVTQVRQPHSEGRAYYDKKLTEGKPARRPSAS</sequence>
<feature type="domain" description="Transposase IS110-like N-terminal" evidence="1">
    <location>
        <begin position="6"/>
        <end position="159"/>
    </location>
</feature>
<dbReference type="GO" id="GO:0003677">
    <property type="term" value="F:DNA binding"/>
    <property type="evidence" value="ECO:0007669"/>
    <property type="project" value="InterPro"/>
</dbReference>
<gene>
    <name evidence="3" type="ORF">EAS64_42560</name>
</gene>
<dbReference type="InterPro" id="IPR002525">
    <property type="entry name" value="Transp_IS110-like_N"/>
</dbReference>
<dbReference type="PANTHER" id="PTHR33055">
    <property type="entry name" value="TRANSPOSASE FOR INSERTION SEQUENCE ELEMENT IS1111A"/>
    <property type="match status" value="1"/>
</dbReference>
<organism evidence="3 4">
    <name type="scientific">Trebonia kvetii</name>
    <dbReference type="NCBI Taxonomy" id="2480626"/>
    <lineage>
        <taxon>Bacteria</taxon>
        <taxon>Bacillati</taxon>
        <taxon>Actinomycetota</taxon>
        <taxon>Actinomycetes</taxon>
        <taxon>Streptosporangiales</taxon>
        <taxon>Treboniaceae</taxon>
        <taxon>Trebonia</taxon>
    </lineage>
</organism>
<proteinExistence type="predicted"/>
<evidence type="ECO:0000259" key="1">
    <source>
        <dbReference type="Pfam" id="PF01548"/>
    </source>
</evidence>
<dbReference type="GO" id="GO:0004803">
    <property type="term" value="F:transposase activity"/>
    <property type="evidence" value="ECO:0007669"/>
    <property type="project" value="InterPro"/>
</dbReference>
<dbReference type="EMBL" id="RPFW01000017">
    <property type="protein sequence ID" value="TVY98944.1"/>
    <property type="molecule type" value="Genomic_DNA"/>
</dbReference>
<dbReference type="NCBIfam" id="NF033542">
    <property type="entry name" value="transpos_IS110"/>
    <property type="match status" value="1"/>
</dbReference>
<dbReference type="Pfam" id="PF02371">
    <property type="entry name" value="Transposase_20"/>
    <property type="match status" value="1"/>
</dbReference>
<dbReference type="Pfam" id="PF01548">
    <property type="entry name" value="DEDD_Tnp_IS110"/>
    <property type="match status" value="1"/>
</dbReference>